<organism evidence="2 3">
    <name type="scientific">Anaerovibrio slackiae</name>
    <dbReference type="NCBI Taxonomy" id="2652309"/>
    <lineage>
        <taxon>Bacteria</taxon>
        <taxon>Bacillati</taxon>
        <taxon>Bacillota</taxon>
        <taxon>Negativicutes</taxon>
        <taxon>Selenomonadales</taxon>
        <taxon>Selenomonadaceae</taxon>
        <taxon>Anaerovibrio</taxon>
    </lineage>
</organism>
<sequence>MFCSNCGTKLEDGVKFCSGCGTPIGGAAPIAPSAQKQVERPNNVNEEILAKNKVGMSKNNSFTGSTGTGMVTNKRVVFKKISLAKILVLGPWALLTEGNLDLDLPYSEIQDVRIGKIKFTKAVIITAKDGNEYAFTSQMGPLSDFSQEWYNHIKKFI</sequence>
<evidence type="ECO:0000259" key="1">
    <source>
        <dbReference type="Pfam" id="PF13240"/>
    </source>
</evidence>
<keyword evidence="3" id="KW-1185">Reference proteome</keyword>
<reference evidence="2 3" key="1">
    <citation type="submission" date="2019-08" db="EMBL/GenBank/DDBJ databases">
        <title>In-depth cultivation of the pig gut microbiome towards novel bacterial diversity and tailored functional studies.</title>
        <authorList>
            <person name="Wylensek D."/>
            <person name="Hitch T.C.A."/>
            <person name="Clavel T."/>
        </authorList>
    </citation>
    <scope>NUCLEOTIDE SEQUENCE [LARGE SCALE GENOMIC DNA]</scope>
    <source>
        <strain evidence="2 3">WCA-693-APC-5D-A</strain>
    </source>
</reference>
<proteinExistence type="predicted"/>
<evidence type="ECO:0000313" key="2">
    <source>
        <dbReference type="EMBL" id="MSU09284.1"/>
    </source>
</evidence>
<feature type="domain" description="Zinc-ribbon" evidence="1">
    <location>
        <begin position="2"/>
        <end position="24"/>
    </location>
</feature>
<accession>A0A6I2UI96</accession>
<dbReference type="Proteomes" id="UP000433181">
    <property type="component" value="Unassembled WGS sequence"/>
</dbReference>
<comment type="caution">
    <text evidence="2">The sequence shown here is derived from an EMBL/GenBank/DDBJ whole genome shotgun (WGS) entry which is preliminary data.</text>
</comment>
<protein>
    <submittedName>
        <fullName evidence="2">Zinc-ribbon domain-containing protein</fullName>
    </submittedName>
</protein>
<gene>
    <name evidence="2" type="ORF">FYJ84_09830</name>
</gene>
<dbReference type="InterPro" id="IPR026870">
    <property type="entry name" value="Zinc_ribbon_dom"/>
</dbReference>
<dbReference type="AlphaFoldDB" id="A0A6I2UI96"/>
<dbReference type="RefSeq" id="WP_154407455.1">
    <property type="nucleotide sequence ID" value="NZ_VUNR01000020.1"/>
</dbReference>
<dbReference type="Pfam" id="PF13240">
    <property type="entry name" value="Zn_Ribbon_1"/>
    <property type="match status" value="1"/>
</dbReference>
<dbReference type="GeneID" id="96779222"/>
<evidence type="ECO:0000313" key="3">
    <source>
        <dbReference type="Proteomes" id="UP000433181"/>
    </source>
</evidence>
<name>A0A6I2UI96_9FIRM</name>
<dbReference type="EMBL" id="VUNR01000020">
    <property type="protein sequence ID" value="MSU09284.1"/>
    <property type="molecule type" value="Genomic_DNA"/>
</dbReference>